<evidence type="ECO:0000313" key="3">
    <source>
        <dbReference type="Proteomes" id="UP000042527"/>
    </source>
</evidence>
<name>A0A0B7GW47_TREPH</name>
<accession>A0A0B7GW47</accession>
<keyword evidence="1" id="KW-0812">Transmembrane</keyword>
<proteinExistence type="predicted"/>
<evidence type="ECO:0000313" key="2">
    <source>
        <dbReference type="EMBL" id="CEM62728.1"/>
    </source>
</evidence>
<organism evidence="2 3">
    <name type="scientific">Treponema phagedenis</name>
    <dbReference type="NCBI Taxonomy" id="162"/>
    <lineage>
        <taxon>Bacteria</taxon>
        <taxon>Pseudomonadati</taxon>
        <taxon>Spirochaetota</taxon>
        <taxon>Spirochaetia</taxon>
        <taxon>Spirochaetales</taxon>
        <taxon>Treponemataceae</taxon>
        <taxon>Treponema</taxon>
    </lineage>
</organism>
<keyword evidence="1" id="KW-0472">Membrane</keyword>
<protein>
    <submittedName>
        <fullName evidence="2">Uncharacterized protein</fullName>
    </submittedName>
</protein>
<dbReference type="EMBL" id="CDNC01000038">
    <property type="protein sequence ID" value="CEM62728.1"/>
    <property type="molecule type" value="Genomic_DNA"/>
</dbReference>
<dbReference type="AlphaFoldDB" id="A0A0B7GW47"/>
<gene>
    <name evidence="2" type="ORF">TPHV1_430002</name>
</gene>
<dbReference type="Proteomes" id="UP000042527">
    <property type="component" value="Unassembled WGS sequence"/>
</dbReference>
<keyword evidence="3" id="KW-1185">Reference proteome</keyword>
<reference evidence="3" key="1">
    <citation type="submission" date="2015-01" db="EMBL/GenBank/DDBJ databases">
        <authorList>
            <person name="Manzoor Shahid"/>
            <person name="Zubair Saima"/>
        </authorList>
    </citation>
    <scope>NUCLEOTIDE SEQUENCE [LARGE SCALE GENOMIC DNA]</scope>
    <source>
        <strain evidence="3">V1</strain>
    </source>
</reference>
<keyword evidence="1" id="KW-1133">Transmembrane helix</keyword>
<sequence length="70" mass="7934">MECLQKKRQRKHAMLFADAARNIADKFSEIGNVISSTFSQIADAAQGFINGHLLKPYFLVYLFIILVAFL</sequence>
<evidence type="ECO:0000256" key="1">
    <source>
        <dbReference type="SAM" id="Phobius"/>
    </source>
</evidence>
<feature type="transmembrane region" description="Helical" evidence="1">
    <location>
        <begin position="53"/>
        <end position="69"/>
    </location>
</feature>